<evidence type="ECO:0000313" key="6">
    <source>
        <dbReference type="Proteomes" id="UP000219621"/>
    </source>
</evidence>
<dbReference type="PANTHER" id="PTHR37164:SF1">
    <property type="entry name" value="BACTERIOHEMERYTHRIN"/>
    <property type="match status" value="1"/>
</dbReference>
<accession>A0A286H1Q0</accession>
<evidence type="ECO:0000256" key="1">
    <source>
        <dbReference type="ARBA" id="ARBA00010587"/>
    </source>
</evidence>
<dbReference type="SUPFAM" id="SSF47188">
    <property type="entry name" value="Hemerythrin-like"/>
    <property type="match status" value="1"/>
</dbReference>
<dbReference type="NCBIfam" id="NF033749">
    <property type="entry name" value="bact_hemeryth"/>
    <property type="match status" value="1"/>
</dbReference>
<dbReference type="EMBL" id="OCNJ01000022">
    <property type="protein sequence ID" value="SOE01687.1"/>
    <property type="molecule type" value="Genomic_DNA"/>
</dbReference>
<dbReference type="Gene3D" id="1.20.120.50">
    <property type="entry name" value="Hemerythrin-like"/>
    <property type="match status" value="1"/>
</dbReference>
<keyword evidence="3" id="KW-0408">Iron</keyword>
<dbReference type="CDD" id="cd12107">
    <property type="entry name" value="Hemerythrin"/>
    <property type="match status" value="1"/>
</dbReference>
<dbReference type="InterPro" id="IPR050669">
    <property type="entry name" value="Hemerythrin"/>
</dbReference>
<dbReference type="PANTHER" id="PTHR37164">
    <property type="entry name" value="BACTERIOHEMERYTHRIN"/>
    <property type="match status" value="1"/>
</dbReference>
<keyword evidence="2" id="KW-0479">Metal-binding</keyword>
<gene>
    <name evidence="5" type="ORF">SAMN05421508_1223</name>
</gene>
<dbReference type="Pfam" id="PF01814">
    <property type="entry name" value="Hemerythrin"/>
    <property type="match status" value="1"/>
</dbReference>
<dbReference type="GO" id="GO:0046872">
    <property type="term" value="F:metal ion binding"/>
    <property type="evidence" value="ECO:0007669"/>
    <property type="project" value="UniProtKB-KW"/>
</dbReference>
<dbReference type="NCBIfam" id="TIGR02481">
    <property type="entry name" value="hemeryth_dom"/>
    <property type="match status" value="1"/>
</dbReference>
<dbReference type="InterPro" id="IPR012312">
    <property type="entry name" value="Hemerythrin-like"/>
</dbReference>
<name>A0A286H1Q0_9PROT</name>
<proteinExistence type="inferred from homology"/>
<dbReference type="RefSeq" id="WP_097281755.1">
    <property type="nucleotide sequence ID" value="NZ_OCNJ01000022.1"/>
</dbReference>
<dbReference type="AlphaFoldDB" id="A0A286H1Q0"/>
<evidence type="ECO:0000256" key="3">
    <source>
        <dbReference type="ARBA" id="ARBA00023004"/>
    </source>
</evidence>
<organism evidence="5 6">
    <name type="scientific">Caenispirillum bisanense</name>
    <dbReference type="NCBI Taxonomy" id="414052"/>
    <lineage>
        <taxon>Bacteria</taxon>
        <taxon>Pseudomonadati</taxon>
        <taxon>Pseudomonadota</taxon>
        <taxon>Alphaproteobacteria</taxon>
        <taxon>Rhodospirillales</taxon>
        <taxon>Novispirillaceae</taxon>
        <taxon>Caenispirillum</taxon>
    </lineage>
</organism>
<evidence type="ECO:0000256" key="2">
    <source>
        <dbReference type="ARBA" id="ARBA00022723"/>
    </source>
</evidence>
<feature type="domain" description="Hemerythrin-like" evidence="4">
    <location>
        <begin position="16"/>
        <end position="129"/>
    </location>
</feature>
<sequence length="134" mass="15874">MPLIDWQPAYSVGEPQLDQDHQNLVDLINTLHEAWEAGEDLTVLHGIFGELLMYTDYHFQREEGLLAERGYDRLEDQRTAHAALRRRVTDFRARYLAGESPVLTLEIEDFLKTWMMEHILEEDLRYRPLFEDGR</sequence>
<protein>
    <submittedName>
        <fullName evidence="5">Methyl-accepting chemotaxis protein/hemerythrin</fullName>
    </submittedName>
</protein>
<dbReference type="OrthoDB" id="7305302at2"/>
<dbReference type="InterPro" id="IPR035938">
    <property type="entry name" value="Hemerythrin-like_sf"/>
</dbReference>
<comment type="similarity">
    <text evidence="1">Belongs to the hemerythrin family.</text>
</comment>
<dbReference type="InterPro" id="IPR012827">
    <property type="entry name" value="Hemerythrin_metal-bd"/>
</dbReference>
<dbReference type="Proteomes" id="UP000219621">
    <property type="component" value="Unassembled WGS sequence"/>
</dbReference>
<keyword evidence="6" id="KW-1185">Reference proteome</keyword>
<reference evidence="5 6" key="1">
    <citation type="submission" date="2017-09" db="EMBL/GenBank/DDBJ databases">
        <authorList>
            <person name="Ehlers B."/>
            <person name="Leendertz F.H."/>
        </authorList>
    </citation>
    <scope>NUCLEOTIDE SEQUENCE [LARGE SCALE GENOMIC DNA]</scope>
    <source>
        <strain evidence="5 6">USBA 140</strain>
    </source>
</reference>
<evidence type="ECO:0000313" key="5">
    <source>
        <dbReference type="EMBL" id="SOE01687.1"/>
    </source>
</evidence>
<evidence type="ECO:0000259" key="4">
    <source>
        <dbReference type="Pfam" id="PF01814"/>
    </source>
</evidence>